<dbReference type="FunCoup" id="A0A6J0CAA1">
    <property type="interactions" value="2155"/>
</dbReference>
<dbReference type="PANTHER" id="PTHR13271">
    <property type="entry name" value="UNCHARACTERIZED PUTATIVE METHYLTRANSFERASE"/>
    <property type="match status" value="1"/>
</dbReference>
<dbReference type="EC" id="2.1.1.85" evidence="7"/>
<evidence type="ECO:0000256" key="3">
    <source>
        <dbReference type="ARBA" id="ARBA00022603"/>
    </source>
</evidence>
<dbReference type="CDD" id="cd19176">
    <property type="entry name" value="SET_SETD3"/>
    <property type="match status" value="1"/>
</dbReference>
<dbReference type="AlphaFoldDB" id="A0A6J0CAA1"/>
<dbReference type="PROSITE" id="PS50280">
    <property type="entry name" value="SET"/>
    <property type="match status" value="1"/>
</dbReference>
<protein>
    <recommendedName>
        <fullName evidence="7">protein-histidine N-methyltransferase</fullName>
        <ecNumber evidence="7">2.1.1.85</ecNumber>
    </recommendedName>
</protein>
<name>A0A6J0CAA1_NEOLC</name>
<comment type="catalytic activity">
    <reaction evidence="7">
        <text>L-histidyl-[protein] + S-adenosyl-L-methionine = N(tele)-methyl-L-histidyl-[protein] + S-adenosyl-L-homocysteine + H(+)</text>
        <dbReference type="Rhea" id="RHEA:19369"/>
        <dbReference type="Rhea" id="RHEA-COMP:9745"/>
        <dbReference type="Rhea" id="RHEA-COMP:11600"/>
        <dbReference type="ChEBI" id="CHEBI:15378"/>
        <dbReference type="ChEBI" id="CHEBI:16367"/>
        <dbReference type="ChEBI" id="CHEBI:29979"/>
        <dbReference type="ChEBI" id="CHEBI:57856"/>
        <dbReference type="ChEBI" id="CHEBI:59789"/>
        <dbReference type="EC" id="2.1.1.85"/>
    </reaction>
</comment>
<evidence type="ECO:0000256" key="5">
    <source>
        <dbReference type="ARBA" id="ARBA00022691"/>
    </source>
</evidence>
<comment type="similarity">
    <text evidence="7">Belongs to the class V-like SAM-binding methyltransferase superfamily. SETD3 actin-histidine methyltransferase family.</text>
</comment>
<dbReference type="GO" id="GO:0005737">
    <property type="term" value="C:cytoplasm"/>
    <property type="evidence" value="ECO:0007669"/>
    <property type="project" value="UniProtKB-SubCell"/>
</dbReference>
<dbReference type="SUPFAM" id="SSF82199">
    <property type="entry name" value="SET domain"/>
    <property type="match status" value="1"/>
</dbReference>
<comment type="subcellular location">
    <subcellularLocation>
        <location evidence="1">Cytoplasm</location>
    </subcellularLocation>
</comment>
<sequence length="491" mass="56836">MGRKKLHPSAKCKQHNASLNKKIPHQTKRISPSKRNEINVQCEKLFHLSSNPAYETQLWENYVQISSILEKVKRLEEMKIESSKRCEAIGNFVKWLRENGANIDGVSIAEFPGYDFGLKAERNFTEGHMILDIPRKLIFCTQTAAPELSILQNDPLVQHMPHVALAIALLIERHKENSQWKHYLDVLPNQYSTVLYMSTNDMIELKGSPTLEGALKQCRNIARQYSYFNRFFQSNQNSVSELLREVFTYEEYCWAVSTVMTRQNRIPNEDGSKMIYGLIPMWDMCNHEEGKITTDFNRISDKCECFAMRNFKAGEQIFIAYGARTNSDFFVHSGFVSIDNKQDGFKLRLGISKADALQKERVELLAKLALPSNDEFLLKPGMEPISDDLLAFLRVFSMRKPELEHWLQSDKVLDLKHVDCALETVIEENVRRFMLTRLKLLIANYPTTLEEDLEIMNSSLSHHKKLALQLRITEKQILHGALDYVEQWIKA</sequence>
<dbReference type="InterPro" id="IPR015353">
    <property type="entry name" value="Rubisco_LSMT_subst-bd"/>
</dbReference>
<keyword evidence="9" id="KW-1185">Reference proteome</keyword>
<proteinExistence type="inferred from homology"/>
<dbReference type="SUPFAM" id="SSF81822">
    <property type="entry name" value="RuBisCo LSMT C-terminal, substrate-binding domain"/>
    <property type="match status" value="1"/>
</dbReference>
<dbReference type="InterPro" id="IPR044428">
    <property type="entry name" value="SETD3_SET"/>
</dbReference>
<dbReference type="InterPro" id="IPR001214">
    <property type="entry name" value="SET_dom"/>
</dbReference>
<evidence type="ECO:0000313" key="9">
    <source>
        <dbReference type="Proteomes" id="UP000829291"/>
    </source>
</evidence>
<dbReference type="GO" id="GO:0018064">
    <property type="term" value="F:protein-L-histidine N-tele-methyltransferase activity"/>
    <property type="evidence" value="ECO:0007669"/>
    <property type="project" value="UniProtKB-EC"/>
</dbReference>
<dbReference type="GO" id="GO:0032259">
    <property type="term" value="P:methylation"/>
    <property type="evidence" value="ECO:0007669"/>
    <property type="project" value="UniProtKB-KW"/>
</dbReference>
<dbReference type="OrthoDB" id="441812at2759"/>
<dbReference type="GO" id="GO:0016279">
    <property type="term" value="F:protein-lysine N-methyltransferase activity"/>
    <property type="evidence" value="ECO:0007669"/>
    <property type="project" value="TreeGrafter"/>
</dbReference>
<dbReference type="InterPro" id="IPR046341">
    <property type="entry name" value="SET_dom_sf"/>
</dbReference>
<dbReference type="RefSeq" id="XP_015523487.2">
    <property type="nucleotide sequence ID" value="XM_015668001.2"/>
</dbReference>
<dbReference type="InterPro" id="IPR050600">
    <property type="entry name" value="SETD3_SETD6_MTase"/>
</dbReference>
<evidence type="ECO:0000256" key="6">
    <source>
        <dbReference type="ARBA" id="ARBA00023203"/>
    </source>
</evidence>
<keyword evidence="4 7" id="KW-0808">Transferase</keyword>
<evidence type="ECO:0000259" key="8">
    <source>
        <dbReference type="PROSITE" id="PS50280"/>
    </source>
</evidence>
<dbReference type="GO" id="GO:0003779">
    <property type="term" value="F:actin binding"/>
    <property type="evidence" value="ECO:0007669"/>
    <property type="project" value="UniProtKB-KW"/>
</dbReference>
<dbReference type="InParanoid" id="A0A6J0CAA1"/>
<dbReference type="Pfam" id="PF09273">
    <property type="entry name" value="Rubis-subs-bind"/>
    <property type="match status" value="1"/>
</dbReference>
<dbReference type="GeneID" id="107226998"/>
<dbReference type="PROSITE" id="PS51565">
    <property type="entry name" value="SAM_MT85_SETD3"/>
    <property type="match status" value="1"/>
</dbReference>
<dbReference type="InterPro" id="IPR036464">
    <property type="entry name" value="Rubisco_LSMT_subst-bd_sf"/>
</dbReference>
<keyword evidence="3 7" id="KW-0489">Methyltransferase</keyword>
<dbReference type="Proteomes" id="UP000829291">
    <property type="component" value="Chromosome 6"/>
</dbReference>
<keyword evidence="2" id="KW-0963">Cytoplasm</keyword>
<evidence type="ECO:0000256" key="7">
    <source>
        <dbReference type="PROSITE-ProRule" id="PRU00898"/>
    </source>
</evidence>
<keyword evidence="6" id="KW-0009">Actin-binding</keyword>
<evidence type="ECO:0000256" key="2">
    <source>
        <dbReference type="ARBA" id="ARBA00022490"/>
    </source>
</evidence>
<feature type="domain" description="SET" evidence="8">
    <location>
        <begin position="104"/>
        <end position="322"/>
    </location>
</feature>
<evidence type="ECO:0000313" key="10">
    <source>
        <dbReference type="RefSeq" id="XP_015523487.2"/>
    </source>
</evidence>
<dbReference type="Gene3D" id="3.90.1420.10">
    <property type="entry name" value="Rubisco LSMT, substrate-binding domain"/>
    <property type="match status" value="1"/>
</dbReference>
<dbReference type="Gene3D" id="3.90.1410.10">
    <property type="entry name" value="set domain protein methyltransferase, domain 1"/>
    <property type="match status" value="1"/>
</dbReference>
<dbReference type="Pfam" id="PF00856">
    <property type="entry name" value="SET"/>
    <property type="match status" value="1"/>
</dbReference>
<evidence type="ECO:0000256" key="4">
    <source>
        <dbReference type="ARBA" id="ARBA00022679"/>
    </source>
</evidence>
<dbReference type="KEGG" id="nlo:107226998"/>
<dbReference type="PANTHER" id="PTHR13271:SF47">
    <property type="entry name" value="ACTIN-HISTIDINE N-METHYLTRANSFERASE"/>
    <property type="match status" value="1"/>
</dbReference>
<accession>A0A6J0CAA1</accession>
<reference evidence="10" key="1">
    <citation type="submission" date="2025-08" db="UniProtKB">
        <authorList>
            <consortium name="RefSeq"/>
        </authorList>
    </citation>
    <scope>IDENTIFICATION</scope>
    <source>
        <tissue evidence="10">Thorax and Abdomen</tissue>
    </source>
</reference>
<evidence type="ECO:0000256" key="1">
    <source>
        <dbReference type="ARBA" id="ARBA00004496"/>
    </source>
</evidence>
<organism evidence="10">
    <name type="scientific">Neodiprion lecontei</name>
    <name type="common">Redheaded pine sawfly</name>
    <dbReference type="NCBI Taxonomy" id="441921"/>
    <lineage>
        <taxon>Eukaryota</taxon>
        <taxon>Metazoa</taxon>
        <taxon>Ecdysozoa</taxon>
        <taxon>Arthropoda</taxon>
        <taxon>Hexapoda</taxon>
        <taxon>Insecta</taxon>
        <taxon>Pterygota</taxon>
        <taxon>Neoptera</taxon>
        <taxon>Endopterygota</taxon>
        <taxon>Hymenoptera</taxon>
        <taxon>Tenthredinoidea</taxon>
        <taxon>Diprionidae</taxon>
        <taxon>Diprioninae</taxon>
        <taxon>Neodiprion</taxon>
    </lineage>
</organism>
<gene>
    <name evidence="10" type="primary">LOC107226998</name>
</gene>
<keyword evidence="5 7" id="KW-0949">S-adenosyl-L-methionine</keyword>
<dbReference type="InterPro" id="IPR025785">
    <property type="entry name" value="SETD3"/>
</dbReference>